<reference evidence="5 6" key="1">
    <citation type="journal article" date="2004" name="Syst. Appl. Microbiol.">
        <title>Cryptoendolithic actinomycetes from antarctic sandstone rock samples: Micromonospora endolithica sp. nov. and two isolates related to Micromonospora coerulea Jensen 1932.</title>
        <authorList>
            <person name="Hirsch P."/>
            <person name="Mevs U."/>
            <person name="Kroppenstedt R.M."/>
            <person name="Schumann P."/>
            <person name="Stackebrandt E."/>
        </authorList>
    </citation>
    <scope>NUCLEOTIDE SEQUENCE [LARGE SCALE GENOMIC DNA]</scope>
    <source>
        <strain evidence="5 6">JCM 12677</strain>
    </source>
</reference>
<dbReference type="Pfam" id="PF23494">
    <property type="entry name" value="bPH_10"/>
    <property type="match status" value="1"/>
</dbReference>
<dbReference type="Proteomes" id="UP000281726">
    <property type="component" value="Unassembled WGS sequence"/>
</dbReference>
<gene>
    <name evidence="5" type="ORF">D7223_08805</name>
</gene>
<accession>A0A3A9ZMM6</accession>
<comment type="caution">
    <text evidence="5">The sequence shown here is derived from an EMBL/GenBank/DDBJ whole genome shotgun (WGS) entry which is preliminary data.</text>
</comment>
<proteinExistence type="predicted"/>
<evidence type="ECO:0000313" key="5">
    <source>
        <dbReference type="EMBL" id="RKN49560.1"/>
    </source>
</evidence>
<feature type="region of interest" description="Disordered" evidence="1">
    <location>
        <begin position="225"/>
        <end position="244"/>
    </location>
</feature>
<evidence type="ECO:0000259" key="4">
    <source>
        <dbReference type="Pfam" id="PF23494"/>
    </source>
</evidence>
<organism evidence="5 6">
    <name type="scientific">Micromonospora endolithica</name>
    <dbReference type="NCBI Taxonomy" id="230091"/>
    <lineage>
        <taxon>Bacteria</taxon>
        <taxon>Bacillati</taxon>
        <taxon>Actinomycetota</taxon>
        <taxon>Actinomycetes</taxon>
        <taxon>Micromonosporales</taxon>
        <taxon>Micromonosporaceae</taxon>
        <taxon>Micromonospora</taxon>
    </lineage>
</organism>
<dbReference type="Pfam" id="PF23493">
    <property type="entry name" value="CysS_C"/>
    <property type="match status" value="1"/>
</dbReference>
<sequence>MAGGPGDPIVVDGGRSELAVLWAGLPAVGAAAGWVLAATADWLAELRWIPMRGLFRLIDRLPDHTALLAAVAVGVLGGLVVAAVGTAERVVVTVGPERVRLRRRGSDREVPRRDVHTAYVDGKDLVLLAADGAELARERTDLSADRLRDAFRGHGWRWADADPHRDAYRRWVPDLPGLPPAADALLRARQRALEADKGGEARELRGELARCGVVVRDDGRRQYWRLTRSGGEDATSPEPEGGGR</sequence>
<keyword evidence="6" id="KW-1185">Reference proteome</keyword>
<keyword evidence="2" id="KW-1133">Transmembrane helix</keyword>
<feature type="domain" description="YqeB PH" evidence="4">
    <location>
        <begin position="10"/>
        <end position="159"/>
    </location>
</feature>
<keyword evidence="2" id="KW-0812">Transmembrane</keyword>
<evidence type="ECO:0000259" key="3">
    <source>
        <dbReference type="Pfam" id="PF23493"/>
    </source>
</evidence>
<protein>
    <recommendedName>
        <fullName evidence="7">DUF308 domain-containing protein</fullName>
    </recommendedName>
</protein>
<dbReference type="AlphaFoldDB" id="A0A3A9ZMM6"/>
<keyword evidence="2" id="KW-0472">Membrane</keyword>
<dbReference type="OrthoDB" id="5145029at2"/>
<dbReference type="EMBL" id="RBAK01000002">
    <property type="protein sequence ID" value="RKN49560.1"/>
    <property type="molecule type" value="Genomic_DNA"/>
</dbReference>
<feature type="transmembrane region" description="Helical" evidence="2">
    <location>
        <begin position="20"/>
        <end position="44"/>
    </location>
</feature>
<dbReference type="RefSeq" id="WP_120726881.1">
    <property type="nucleotide sequence ID" value="NZ_RBAK01000002.1"/>
</dbReference>
<evidence type="ECO:0000256" key="2">
    <source>
        <dbReference type="SAM" id="Phobius"/>
    </source>
</evidence>
<feature type="domain" description="Cysteinyl-tRNA ligase anticodon binding" evidence="3">
    <location>
        <begin position="176"/>
        <end position="225"/>
    </location>
</feature>
<evidence type="ECO:0000313" key="6">
    <source>
        <dbReference type="Proteomes" id="UP000281726"/>
    </source>
</evidence>
<dbReference type="InterPro" id="IPR057798">
    <property type="entry name" value="PH_YqeB"/>
</dbReference>
<evidence type="ECO:0000256" key="1">
    <source>
        <dbReference type="SAM" id="MobiDB-lite"/>
    </source>
</evidence>
<evidence type="ECO:0008006" key="7">
    <source>
        <dbReference type="Google" id="ProtNLM"/>
    </source>
</evidence>
<feature type="transmembrane region" description="Helical" evidence="2">
    <location>
        <begin position="65"/>
        <end position="85"/>
    </location>
</feature>
<dbReference type="InterPro" id="IPR056411">
    <property type="entry name" value="CysS_C"/>
</dbReference>
<name>A0A3A9ZMM6_9ACTN</name>